<evidence type="ECO:0000313" key="3">
    <source>
        <dbReference type="Proteomes" id="UP000268615"/>
    </source>
</evidence>
<organism evidence="2 3">
    <name type="scientific">Buttiauxella warmboldiae</name>
    <dbReference type="NCBI Taxonomy" id="82993"/>
    <lineage>
        <taxon>Bacteria</taxon>
        <taxon>Pseudomonadati</taxon>
        <taxon>Pseudomonadota</taxon>
        <taxon>Gammaproteobacteria</taxon>
        <taxon>Enterobacterales</taxon>
        <taxon>Enterobacteriaceae</taxon>
        <taxon>Buttiauxella</taxon>
    </lineage>
</organism>
<dbReference type="Gene3D" id="1.10.10.2910">
    <property type="match status" value="1"/>
</dbReference>
<sequence>MKPKAEANKLSKILSIFLGEDRFPVDVESLALEYSKETSPSDPIVKIKKSDVDNFEGALIKHPNKSQWMILYKENIRSEGRKRFTIAHELGHYMLHRAEMDEFLCTSIVGEQSLSVRDIENEADTFASYLLMPLDDCRKQTSHQQFSIELLIHCANRYNVSLMAAALKLKEILPKRIVVVAARDGMILWASSNQKAYKSKVYIKTKGVPPISIPEGSLMSSLSTNPVGESKKQPANLWFPDEPKDLHLIEHVFVATEGYDYTLGVLELESE</sequence>
<proteinExistence type="predicted"/>
<gene>
    <name evidence="2" type="ORF">EHN07_01110</name>
</gene>
<dbReference type="RefSeq" id="WP_058841928.1">
    <property type="nucleotide sequence ID" value="NZ_RPOH01000003.1"/>
</dbReference>
<dbReference type="AlphaFoldDB" id="A0A3N5DZ76"/>
<feature type="domain" description="IrrE N-terminal-like" evidence="1">
    <location>
        <begin position="45"/>
        <end position="170"/>
    </location>
</feature>
<comment type="caution">
    <text evidence="2">The sequence shown here is derived from an EMBL/GenBank/DDBJ whole genome shotgun (WGS) entry which is preliminary data.</text>
</comment>
<dbReference type="Pfam" id="PF06114">
    <property type="entry name" value="Peptidase_M78"/>
    <property type="match status" value="1"/>
</dbReference>
<protein>
    <submittedName>
        <fullName evidence="2">ImmA/IrrE family metallo-endopeptidase</fullName>
    </submittedName>
</protein>
<name>A0A3N5DZ76_9ENTR</name>
<dbReference type="EMBL" id="RPOH01000003">
    <property type="protein sequence ID" value="RPH30890.1"/>
    <property type="molecule type" value="Genomic_DNA"/>
</dbReference>
<dbReference type="InterPro" id="IPR052345">
    <property type="entry name" value="Rad_response_metalloprotease"/>
</dbReference>
<evidence type="ECO:0000259" key="1">
    <source>
        <dbReference type="Pfam" id="PF06114"/>
    </source>
</evidence>
<reference evidence="2 3" key="1">
    <citation type="submission" date="2018-11" db="EMBL/GenBank/DDBJ databases">
        <title>Draft genome sequence of Buttiauxella warmboldiae CCUG 35512.</title>
        <authorList>
            <person name="Salva-Serra F."/>
            <person name="Marathe N."/>
            <person name="Moore E."/>
            <person name="Svensson L."/>
            <person name="Engstrom-Jakobsson H."/>
        </authorList>
    </citation>
    <scope>NUCLEOTIDE SEQUENCE [LARGE SCALE GENOMIC DNA]</scope>
    <source>
        <strain evidence="2 3">CCUG 35512</strain>
    </source>
</reference>
<keyword evidence="3" id="KW-1185">Reference proteome</keyword>
<dbReference type="OrthoDB" id="9794834at2"/>
<dbReference type="PANTHER" id="PTHR43236:SF2">
    <property type="entry name" value="BLL0069 PROTEIN"/>
    <property type="match status" value="1"/>
</dbReference>
<dbReference type="InterPro" id="IPR010359">
    <property type="entry name" value="IrrE_HExxH"/>
</dbReference>
<accession>A0A3N5DZ76</accession>
<dbReference type="Proteomes" id="UP000268615">
    <property type="component" value="Unassembled WGS sequence"/>
</dbReference>
<dbReference type="PANTHER" id="PTHR43236">
    <property type="entry name" value="ANTITOXIN HIGA1"/>
    <property type="match status" value="1"/>
</dbReference>
<evidence type="ECO:0000313" key="2">
    <source>
        <dbReference type="EMBL" id="RPH30890.1"/>
    </source>
</evidence>